<protein>
    <recommendedName>
        <fullName evidence="3">Protein kinase domain-containing protein</fullName>
    </recommendedName>
</protein>
<dbReference type="Proteomes" id="UP000749309">
    <property type="component" value="Unassembled WGS sequence"/>
</dbReference>
<dbReference type="Gene3D" id="1.10.510.10">
    <property type="entry name" value="Transferase(Phosphotransferase) domain 1"/>
    <property type="match status" value="1"/>
</dbReference>
<reference evidence="1" key="1">
    <citation type="submission" date="2020-03" db="EMBL/GenBank/DDBJ databases">
        <title>Whole Genome Sequence of Trichophyton interdigitale from India.</title>
        <authorList>
            <person name="Kumar P."/>
        </authorList>
    </citation>
    <scope>NUCLEOTIDE SEQUENCE</scope>
    <source>
        <strain evidence="1">UCMS-IGIB-CI14</strain>
    </source>
</reference>
<dbReference type="EMBL" id="JAAQVJ010000019">
    <property type="protein sequence ID" value="KAF3899934.1"/>
    <property type="molecule type" value="Genomic_DNA"/>
</dbReference>
<gene>
    <name evidence="1" type="ORF">GY632_1044</name>
</gene>
<organism evidence="1 2">
    <name type="scientific">Trichophyton interdigitale</name>
    <dbReference type="NCBI Taxonomy" id="101480"/>
    <lineage>
        <taxon>Eukaryota</taxon>
        <taxon>Fungi</taxon>
        <taxon>Dikarya</taxon>
        <taxon>Ascomycota</taxon>
        <taxon>Pezizomycotina</taxon>
        <taxon>Eurotiomycetes</taxon>
        <taxon>Eurotiomycetidae</taxon>
        <taxon>Onygenales</taxon>
        <taxon>Arthrodermataceae</taxon>
        <taxon>Trichophyton</taxon>
    </lineage>
</organism>
<proteinExistence type="predicted"/>
<name>A0A9P4YM53_9EURO</name>
<dbReference type="AlphaFoldDB" id="A0A9P4YM53"/>
<evidence type="ECO:0000313" key="1">
    <source>
        <dbReference type="EMBL" id="KAF3899934.1"/>
    </source>
</evidence>
<evidence type="ECO:0008006" key="3">
    <source>
        <dbReference type="Google" id="ProtNLM"/>
    </source>
</evidence>
<sequence length="76" mass="8804">MLTQGNLTSKFFSAEGEFCAGIPLLGPVQLQERETSLKGPEKLAFLRMVRKILQWQPENRSSAKELERDEWIQSYF</sequence>
<comment type="caution">
    <text evidence="1">The sequence shown here is derived from an EMBL/GenBank/DDBJ whole genome shotgun (WGS) entry which is preliminary data.</text>
</comment>
<accession>A0A9P4YM53</accession>
<evidence type="ECO:0000313" key="2">
    <source>
        <dbReference type="Proteomes" id="UP000749309"/>
    </source>
</evidence>